<dbReference type="VEuPathDB" id="VectorBase:GAUT019097"/>
<dbReference type="EnsemblMetazoa" id="GAUT019097-RA">
    <property type="protein sequence ID" value="GAUT019097-PA"/>
    <property type="gene ID" value="GAUT019097"/>
</dbReference>
<evidence type="ECO:0000313" key="3">
    <source>
        <dbReference type="Proteomes" id="UP000078200"/>
    </source>
</evidence>
<dbReference type="AlphaFoldDB" id="A0A1A9UXP2"/>
<sequence length="125" mass="14267">MALIYALSTPPLWSGFVILLLSVCSVLSFHEMPEILSAFRHLQSFPISYPIREPDVYNIYLLRWHIICSGTCMNIFTLKHTNKLKGNVRITKTTERHIRSLPHVEALSLVSSVTVKWINAIESNS</sequence>
<protein>
    <submittedName>
        <fullName evidence="2">Uncharacterized protein</fullName>
    </submittedName>
</protein>
<keyword evidence="1" id="KW-0472">Membrane</keyword>
<proteinExistence type="predicted"/>
<accession>A0A1A9UXP2</accession>
<evidence type="ECO:0000313" key="2">
    <source>
        <dbReference type="EnsemblMetazoa" id="GAUT019097-PA"/>
    </source>
</evidence>
<evidence type="ECO:0000256" key="1">
    <source>
        <dbReference type="SAM" id="Phobius"/>
    </source>
</evidence>
<feature type="transmembrane region" description="Helical" evidence="1">
    <location>
        <begin position="12"/>
        <end position="30"/>
    </location>
</feature>
<keyword evidence="1" id="KW-0812">Transmembrane</keyword>
<organism evidence="2 3">
    <name type="scientific">Glossina austeni</name>
    <name type="common">Savannah tsetse fly</name>
    <dbReference type="NCBI Taxonomy" id="7395"/>
    <lineage>
        <taxon>Eukaryota</taxon>
        <taxon>Metazoa</taxon>
        <taxon>Ecdysozoa</taxon>
        <taxon>Arthropoda</taxon>
        <taxon>Hexapoda</taxon>
        <taxon>Insecta</taxon>
        <taxon>Pterygota</taxon>
        <taxon>Neoptera</taxon>
        <taxon>Endopterygota</taxon>
        <taxon>Diptera</taxon>
        <taxon>Brachycera</taxon>
        <taxon>Muscomorpha</taxon>
        <taxon>Hippoboscoidea</taxon>
        <taxon>Glossinidae</taxon>
        <taxon>Glossina</taxon>
    </lineage>
</organism>
<dbReference type="Proteomes" id="UP000078200">
    <property type="component" value="Unassembled WGS sequence"/>
</dbReference>
<keyword evidence="1" id="KW-1133">Transmembrane helix</keyword>
<reference evidence="2" key="1">
    <citation type="submission" date="2020-05" db="UniProtKB">
        <authorList>
            <consortium name="EnsemblMetazoa"/>
        </authorList>
    </citation>
    <scope>IDENTIFICATION</scope>
    <source>
        <strain evidence="2">TTRI</strain>
    </source>
</reference>
<name>A0A1A9UXP2_GLOAU</name>
<keyword evidence="3" id="KW-1185">Reference proteome</keyword>